<organism evidence="3 4">
    <name type="scientific">Actinorhabdospora filicis</name>
    <dbReference type="NCBI Taxonomy" id="1785913"/>
    <lineage>
        <taxon>Bacteria</taxon>
        <taxon>Bacillati</taxon>
        <taxon>Actinomycetota</taxon>
        <taxon>Actinomycetes</taxon>
        <taxon>Micromonosporales</taxon>
        <taxon>Micromonosporaceae</taxon>
        <taxon>Actinorhabdospora</taxon>
    </lineage>
</organism>
<comment type="caution">
    <text evidence="3">The sequence shown here is derived from an EMBL/GenBank/DDBJ whole genome shotgun (WGS) entry which is preliminary data.</text>
</comment>
<accession>A0A9W6W8K3</accession>
<dbReference type="Proteomes" id="UP001165079">
    <property type="component" value="Unassembled WGS sequence"/>
</dbReference>
<dbReference type="AlphaFoldDB" id="A0A9W6W8K3"/>
<evidence type="ECO:0000313" key="3">
    <source>
        <dbReference type="EMBL" id="GLZ77063.1"/>
    </source>
</evidence>
<feature type="region of interest" description="Disordered" evidence="1">
    <location>
        <begin position="1"/>
        <end position="46"/>
    </location>
</feature>
<reference evidence="3" key="1">
    <citation type="submission" date="2023-03" db="EMBL/GenBank/DDBJ databases">
        <title>Actinorhabdospora filicis NBRC 111898.</title>
        <authorList>
            <person name="Ichikawa N."/>
            <person name="Sato H."/>
            <person name="Tonouchi N."/>
        </authorList>
    </citation>
    <scope>NUCLEOTIDE SEQUENCE</scope>
    <source>
        <strain evidence="3">NBRC 111898</strain>
    </source>
</reference>
<keyword evidence="2" id="KW-1133">Transmembrane helix</keyword>
<keyword evidence="2" id="KW-0812">Transmembrane</keyword>
<dbReference type="EMBL" id="BSTX01000001">
    <property type="protein sequence ID" value="GLZ77063.1"/>
    <property type="molecule type" value="Genomic_DNA"/>
</dbReference>
<gene>
    <name evidence="3" type="ORF">Afil01_18700</name>
</gene>
<name>A0A9W6W8K3_9ACTN</name>
<protein>
    <submittedName>
        <fullName evidence="3">Uncharacterized protein</fullName>
    </submittedName>
</protein>
<dbReference type="RefSeq" id="WP_285662198.1">
    <property type="nucleotide sequence ID" value="NZ_BSTX01000001.1"/>
</dbReference>
<feature type="transmembrane region" description="Helical" evidence="2">
    <location>
        <begin position="53"/>
        <end position="75"/>
    </location>
</feature>
<sequence>MSDQQGLGRRPDGAPEMLAPGEPGFTAEQPALPAAVGEPRPWDPEPPRTRGPLVVLAVFALILMAGVAAVGSYLLTDAPHDHAGDASTQLEAVPPPPFEQRVHAGELYDGDWDFRLGETTASATHTGDWDHPDCRRAALFSADNDRLVSLGCTYRVEGAYRSSDGHAVVSEQVLVFASQSAAETAAAEFDWSAFAFQPDGLTGDAVLTGGSIDVVKTYVIVTMITIDTTDEAVTESAEKLLHWFHTDHVGVFHWK</sequence>
<evidence type="ECO:0000256" key="2">
    <source>
        <dbReference type="SAM" id="Phobius"/>
    </source>
</evidence>
<keyword evidence="4" id="KW-1185">Reference proteome</keyword>
<proteinExistence type="predicted"/>
<evidence type="ECO:0000313" key="4">
    <source>
        <dbReference type="Proteomes" id="UP001165079"/>
    </source>
</evidence>
<keyword evidence="2" id="KW-0472">Membrane</keyword>
<evidence type="ECO:0000256" key="1">
    <source>
        <dbReference type="SAM" id="MobiDB-lite"/>
    </source>
</evidence>